<sequence length="239" mass="26389">MVSTMIHGGRGHFTVRGSSGSNGGQTTWLRDADEIHYRLICFVLCKERLAQAIQKAWPSMSLFEVIKKIISDFCTSSGQKDSWLGNLDPLKDIRLDNSTGKLQSVPVASMKSGYIQPEGLGGSVLQRSHRMLLEMAQARNLMVTTDGARKLDSGLVVCGGVIRDASSVWIGGFSKAIGMCSMLDAKLWGILKGLNLDWKLSLRQVVLETDNMDVLLWLKQDSRVELSSHLLPHTVDLWS</sequence>
<protein>
    <recommendedName>
        <fullName evidence="1">RNase H type-1 domain-containing protein</fullName>
    </recommendedName>
</protein>
<dbReference type="InterPro" id="IPR012337">
    <property type="entry name" value="RNaseH-like_sf"/>
</dbReference>
<dbReference type="InterPro" id="IPR002156">
    <property type="entry name" value="RNaseH_domain"/>
</dbReference>
<keyword evidence="3" id="KW-1185">Reference proteome</keyword>
<reference evidence="2" key="1">
    <citation type="submission" date="2019-09" db="EMBL/GenBank/DDBJ databases">
        <title>Draft genome information of white flower Hibiscus syriacus.</title>
        <authorList>
            <person name="Kim Y.-M."/>
        </authorList>
    </citation>
    <scope>NUCLEOTIDE SEQUENCE [LARGE SCALE GENOMIC DNA]</scope>
    <source>
        <strain evidence="2">YM2019G1</strain>
    </source>
</reference>
<evidence type="ECO:0000313" key="3">
    <source>
        <dbReference type="Proteomes" id="UP000436088"/>
    </source>
</evidence>
<dbReference type="Proteomes" id="UP000436088">
    <property type="component" value="Unassembled WGS sequence"/>
</dbReference>
<accession>A0A6A3CF81</accession>
<dbReference type="Gene3D" id="3.30.420.10">
    <property type="entry name" value="Ribonuclease H-like superfamily/Ribonuclease H"/>
    <property type="match status" value="1"/>
</dbReference>
<dbReference type="InterPro" id="IPR044730">
    <property type="entry name" value="RNase_H-like_dom_plant"/>
</dbReference>
<evidence type="ECO:0000259" key="1">
    <source>
        <dbReference type="Pfam" id="PF13456"/>
    </source>
</evidence>
<dbReference type="CDD" id="cd06222">
    <property type="entry name" value="RNase_H_like"/>
    <property type="match status" value="1"/>
</dbReference>
<proteinExistence type="predicted"/>
<dbReference type="GO" id="GO:0003676">
    <property type="term" value="F:nucleic acid binding"/>
    <property type="evidence" value="ECO:0007669"/>
    <property type="project" value="InterPro"/>
</dbReference>
<gene>
    <name evidence="2" type="ORF">F3Y22_tig00008145pilonHSYRG00158</name>
</gene>
<organism evidence="2 3">
    <name type="scientific">Hibiscus syriacus</name>
    <name type="common">Rose of Sharon</name>
    <dbReference type="NCBI Taxonomy" id="106335"/>
    <lineage>
        <taxon>Eukaryota</taxon>
        <taxon>Viridiplantae</taxon>
        <taxon>Streptophyta</taxon>
        <taxon>Embryophyta</taxon>
        <taxon>Tracheophyta</taxon>
        <taxon>Spermatophyta</taxon>
        <taxon>Magnoliopsida</taxon>
        <taxon>eudicotyledons</taxon>
        <taxon>Gunneridae</taxon>
        <taxon>Pentapetalae</taxon>
        <taxon>rosids</taxon>
        <taxon>malvids</taxon>
        <taxon>Malvales</taxon>
        <taxon>Malvaceae</taxon>
        <taxon>Malvoideae</taxon>
        <taxon>Hibiscus</taxon>
    </lineage>
</organism>
<dbReference type="SUPFAM" id="SSF53098">
    <property type="entry name" value="Ribonuclease H-like"/>
    <property type="match status" value="1"/>
</dbReference>
<dbReference type="InterPro" id="IPR036397">
    <property type="entry name" value="RNaseH_sf"/>
</dbReference>
<dbReference type="InterPro" id="IPR053151">
    <property type="entry name" value="RNase_H-like"/>
</dbReference>
<dbReference type="PANTHER" id="PTHR47723:SF19">
    <property type="entry name" value="POLYNUCLEOTIDYL TRANSFERASE, RIBONUCLEASE H-LIKE SUPERFAMILY PROTEIN"/>
    <property type="match status" value="1"/>
</dbReference>
<dbReference type="EMBL" id="VEPZ02000402">
    <property type="protein sequence ID" value="KAE8725799.1"/>
    <property type="molecule type" value="Genomic_DNA"/>
</dbReference>
<evidence type="ECO:0000313" key="2">
    <source>
        <dbReference type="EMBL" id="KAE8725799.1"/>
    </source>
</evidence>
<name>A0A6A3CF81_HIBSY</name>
<feature type="domain" description="RNase H type-1" evidence="1">
    <location>
        <begin position="145"/>
        <end position="225"/>
    </location>
</feature>
<dbReference type="AlphaFoldDB" id="A0A6A3CF81"/>
<dbReference type="Pfam" id="PF13456">
    <property type="entry name" value="RVT_3"/>
    <property type="match status" value="1"/>
</dbReference>
<comment type="caution">
    <text evidence="2">The sequence shown here is derived from an EMBL/GenBank/DDBJ whole genome shotgun (WGS) entry which is preliminary data.</text>
</comment>
<dbReference type="GO" id="GO:0004523">
    <property type="term" value="F:RNA-DNA hybrid ribonuclease activity"/>
    <property type="evidence" value="ECO:0007669"/>
    <property type="project" value="InterPro"/>
</dbReference>
<dbReference type="PANTHER" id="PTHR47723">
    <property type="entry name" value="OS05G0353850 PROTEIN"/>
    <property type="match status" value="1"/>
</dbReference>